<proteinExistence type="predicted"/>
<evidence type="ECO:0000313" key="2">
    <source>
        <dbReference type="EMBL" id="QUD86512.1"/>
    </source>
</evidence>
<dbReference type="Pfam" id="PF10082">
    <property type="entry name" value="BBP2_2"/>
    <property type="match status" value="1"/>
</dbReference>
<dbReference type="SUPFAM" id="SSF56935">
    <property type="entry name" value="Porins"/>
    <property type="match status" value="1"/>
</dbReference>
<name>A0A975FX20_9CAUL</name>
<feature type="chain" id="PRO_5037101853" evidence="1">
    <location>
        <begin position="20"/>
        <end position="474"/>
    </location>
</feature>
<dbReference type="AlphaFoldDB" id="A0A975FX20"/>
<reference evidence="2" key="1">
    <citation type="submission" date="2021-04" db="EMBL/GenBank/DDBJ databases">
        <title>The complete genome sequence of Caulobacter sp. S6.</title>
        <authorList>
            <person name="Tang Y."/>
            <person name="Ouyang W."/>
            <person name="Liu Q."/>
            <person name="Huang B."/>
            <person name="Guo Z."/>
            <person name="Lei P."/>
        </authorList>
    </citation>
    <scope>NUCLEOTIDE SEQUENCE</scope>
    <source>
        <strain evidence="2">S6</strain>
    </source>
</reference>
<evidence type="ECO:0000313" key="3">
    <source>
        <dbReference type="Proteomes" id="UP000676409"/>
    </source>
</evidence>
<keyword evidence="3" id="KW-1185">Reference proteome</keyword>
<accession>A0A975FX20</accession>
<keyword evidence="1" id="KW-0732">Signal</keyword>
<dbReference type="EMBL" id="CP073078">
    <property type="protein sequence ID" value="QUD86512.1"/>
    <property type="molecule type" value="Genomic_DNA"/>
</dbReference>
<dbReference type="Proteomes" id="UP000676409">
    <property type="component" value="Chromosome"/>
</dbReference>
<dbReference type="KEGG" id="caul:KCG34_15610"/>
<protein>
    <submittedName>
        <fullName evidence="2">Outer membrane beta-barrel protein</fullName>
    </submittedName>
</protein>
<sequence>MTSRISVAVATLMATTALAGAARAQTAPITSLVQTVQIPALDIDIDNAYGRGRNVSVLERERPEYNALGEHIGGFTLYPKVEAALGFTDNATGLNNHAASDEFGIIKPQLDLQSNWSRHALELAAGGEFHQFVDKSSQNENGWYVRGNGHIDVYGDSYILIGGDAEQTYDDRLNAGASPNAAKPVPLQTEGAYVRGVWQLNRIRTTAAFEDRQYDYSNVPAQNIDTGVVSGTLINSDRNRNEWRFVGREEFALSPDTAIFAQASYSDDEYAHPLIVVPVGTAANPATETVNRNSTEYRGIVGANFDLAALVRGELGVGYVNRTYTPAGIHRYPTISGVMFEGKVEYFPSELTTVTLIASRQVEDAIYSISSGGYFANSVNLRVDHELLRNLLLNAGFGYAQDDYEGADRHDHVVSFQGGANYFVSRSVGLGVTVNYADRGASGAVFNSLANSAFNLNKPNFNVTTVMFSLVLQR</sequence>
<gene>
    <name evidence="2" type="ORF">KCG34_15610</name>
</gene>
<feature type="signal peptide" evidence="1">
    <location>
        <begin position="1"/>
        <end position="19"/>
    </location>
</feature>
<organism evidence="2 3">
    <name type="scientific">Phenylobacterium montanum</name>
    <dbReference type="NCBI Taxonomy" id="2823693"/>
    <lineage>
        <taxon>Bacteria</taxon>
        <taxon>Pseudomonadati</taxon>
        <taxon>Pseudomonadota</taxon>
        <taxon>Alphaproteobacteria</taxon>
        <taxon>Caulobacterales</taxon>
        <taxon>Caulobacteraceae</taxon>
        <taxon>Phenylobacterium</taxon>
    </lineage>
</organism>
<evidence type="ECO:0000256" key="1">
    <source>
        <dbReference type="SAM" id="SignalP"/>
    </source>
</evidence>
<dbReference type="RefSeq" id="WP_211936564.1">
    <property type="nucleotide sequence ID" value="NZ_CP073078.1"/>
</dbReference>
<dbReference type="InterPro" id="IPR018759">
    <property type="entry name" value="BBP2_2"/>
</dbReference>